<sequence length="71" mass="8477">MCGEEKNNNSGERWIPSYTEMLHDHVMVFIEFDLCCRSNFIWGWTSISERKFPKRHIPFFYFLLLVVSGEG</sequence>
<organism evidence="1 2">
    <name type="scientific">Triplophysa rosa</name>
    <name type="common">Cave loach</name>
    <dbReference type="NCBI Taxonomy" id="992332"/>
    <lineage>
        <taxon>Eukaryota</taxon>
        <taxon>Metazoa</taxon>
        <taxon>Chordata</taxon>
        <taxon>Craniata</taxon>
        <taxon>Vertebrata</taxon>
        <taxon>Euteleostomi</taxon>
        <taxon>Actinopterygii</taxon>
        <taxon>Neopterygii</taxon>
        <taxon>Teleostei</taxon>
        <taxon>Ostariophysi</taxon>
        <taxon>Cypriniformes</taxon>
        <taxon>Nemacheilidae</taxon>
        <taxon>Triplophysa</taxon>
    </lineage>
</organism>
<keyword evidence="2" id="KW-1185">Reference proteome</keyword>
<accession>A0A9W7T941</accession>
<evidence type="ECO:0000313" key="1">
    <source>
        <dbReference type="EMBL" id="KAI7792734.1"/>
    </source>
</evidence>
<dbReference type="EMBL" id="JAFHDT010000023">
    <property type="protein sequence ID" value="KAI7792734.1"/>
    <property type="molecule type" value="Genomic_DNA"/>
</dbReference>
<dbReference type="AlphaFoldDB" id="A0A9W7T941"/>
<name>A0A9W7T941_TRIRA</name>
<evidence type="ECO:0000313" key="2">
    <source>
        <dbReference type="Proteomes" id="UP001059041"/>
    </source>
</evidence>
<protein>
    <submittedName>
        <fullName evidence="1">Uncharacterized protein</fullName>
    </submittedName>
</protein>
<reference evidence="1" key="1">
    <citation type="submission" date="2021-02" db="EMBL/GenBank/DDBJ databases">
        <title>Comparative genomics reveals that relaxation of natural selection precedes convergent phenotypic evolution of cavefish.</title>
        <authorList>
            <person name="Peng Z."/>
        </authorList>
    </citation>
    <scope>NUCLEOTIDE SEQUENCE</scope>
    <source>
        <tissue evidence="1">Muscle</tissue>
    </source>
</reference>
<proteinExistence type="predicted"/>
<comment type="caution">
    <text evidence="1">The sequence shown here is derived from an EMBL/GenBank/DDBJ whole genome shotgun (WGS) entry which is preliminary data.</text>
</comment>
<dbReference type="Proteomes" id="UP001059041">
    <property type="component" value="Linkage Group LG23"/>
</dbReference>
<gene>
    <name evidence="1" type="ORF">IRJ41_019120</name>
</gene>